<name>A0A8J3R5N7_9ACTN</name>
<evidence type="ECO:0000313" key="2">
    <source>
        <dbReference type="Proteomes" id="UP000610966"/>
    </source>
</evidence>
<dbReference type="EMBL" id="BOOG01000017">
    <property type="protein sequence ID" value="GIH69716.1"/>
    <property type="molecule type" value="Genomic_DNA"/>
</dbReference>
<comment type="caution">
    <text evidence="1">The sequence shown here is derived from an EMBL/GenBank/DDBJ whole genome shotgun (WGS) entry which is preliminary data.</text>
</comment>
<dbReference type="AlphaFoldDB" id="A0A8J3R5N7"/>
<organism evidence="1 2">
    <name type="scientific">Sphaerimonospora thailandensis</name>
    <dbReference type="NCBI Taxonomy" id="795644"/>
    <lineage>
        <taxon>Bacteria</taxon>
        <taxon>Bacillati</taxon>
        <taxon>Actinomycetota</taxon>
        <taxon>Actinomycetes</taxon>
        <taxon>Streptosporangiales</taxon>
        <taxon>Streptosporangiaceae</taxon>
        <taxon>Sphaerimonospora</taxon>
    </lineage>
</organism>
<gene>
    <name evidence="1" type="ORF">Mth01_19690</name>
</gene>
<dbReference type="Proteomes" id="UP000610966">
    <property type="component" value="Unassembled WGS sequence"/>
</dbReference>
<reference evidence="1" key="1">
    <citation type="submission" date="2021-01" db="EMBL/GenBank/DDBJ databases">
        <title>Whole genome shotgun sequence of Sphaerimonospora thailandensis NBRC 107569.</title>
        <authorList>
            <person name="Komaki H."/>
            <person name="Tamura T."/>
        </authorList>
    </citation>
    <scope>NUCLEOTIDE SEQUENCE</scope>
    <source>
        <strain evidence="1">NBRC 107569</strain>
    </source>
</reference>
<evidence type="ECO:0000313" key="1">
    <source>
        <dbReference type="EMBL" id="GIH69716.1"/>
    </source>
</evidence>
<protein>
    <submittedName>
        <fullName evidence="1">Uncharacterized protein</fullName>
    </submittedName>
</protein>
<keyword evidence="2" id="KW-1185">Reference proteome</keyword>
<proteinExistence type="predicted"/>
<accession>A0A8J3R5N7</accession>
<sequence length="86" mass="10021">MARLALRSDEVGDLHLYAPEPGKVAVADVKNPHRPRLTEWPVPIKRLLSNISRPRTSGTPYDCPWDHGRKRYDTRVRQMRTFDEAR</sequence>